<dbReference type="Pfam" id="PF01357">
    <property type="entry name" value="Expansin_C"/>
    <property type="match status" value="1"/>
</dbReference>
<feature type="domain" description="Expansin-like EG45" evidence="2">
    <location>
        <begin position="41"/>
        <end position="118"/>
    </location>
</feature>
<keyword evidence="5" id="KW-1185">Reference proteome</keyword>
<feature type="region of interest" description="Disordered" evidence="1">
    <location>
        <begin position="238"/>
        <end position="265"/>
    </location>
</feature>
<dbReference type="PANTHER" id="PTHR31692:SF56">
    <property type="entry name" value="EXPANSIN-B2-RELATED"/>
    <property type="match status" value="1"/>
</dbReference>
<dbReference type="InterPro" id="IPR036749">
    <property type="entry name" value="Expansin_CBD_sf"/>
</dbReference>
<dbReference type="Gene3D" id="2.40.40.10">
    <property type="entry name" value="RlpA-like domain"/>
    <property type="match status" value="1"/>
</dbReference>
<dbReference type="EMBL" id="JALJOV010000671">
    <property type="protein sequence ID" value="KAK9861993.1"/>
    <property type="molecule type" value="Genomic_DNA"/>
</dbReference>
<dbReference type="SUPFAM" id="SSF50685">
    <property type="entry name" value="Barwin-like endoglucanases"/>
    <property type="match status" value="1"/>
</dbReference>
<dbReference type="PANTHER" id="PTHR31692">
    <property type="entry name" value="EXPANSIN-B3"/>
    <property type="match status" value="1"/>
</dbReference>
<gene>
    <name evidence="4" type="ORF">WJX84_009704</name>
</gene>
<comment type="caution">
    <text evidence="4">The sequence shown here is derived from an EMBL/GenBank/DDBJ whole genome shotgun (WGS) entry which is preliminary data.</text>
</comment>
<dbReference type="InterPro" id="IPR036908">
    <property type="entry name" value="RlpA-like_sf"/>
</dbReference>
<dbReference type="InterPro" id="IPR007112">
    <property type="entry name" value="Expansin/allergen_DPBB_dom"/>
</dbReference>
<dbReference type="Proteomes" id="UP001485043">
    <property type="component" value="Unassembled WGS sequence"/>
</dbReference>
<evidence type="ECO:0000313" key="4">
    <source>
        <dbReference type="EMBL" id="KAK9861993.1"/>
    </source>
</evidence>
<dbReference type="PROSITE" id="PS50842">
    <property type="entry name" value="EXPANSIN_EG45"/>
    <property type="match status" value="1"/>
</dbReference>
<dbReference type="AlphaFoldDB" id="A0AAW1SZ73"/>
<evidence type="ECO:0000256" key="1">
    <source>
        <dbReference type="SAM" id="MobiDB-lite"/>
    </source>
</evidence>
<evidence type="ECO:0000259" key="3">
    <source>
        <dbReference type="PROSITE" id="PS50843"/>
    </source>
</evidence>
<evidence type="ECO:0000259" key="2">
    <source>
        <dbReference type="PROSITE" id="PS50842"/>
    </source>
</evidence>
<dbReference type="InterPro" id="IPR007117">
    <property type="entry name" value="Expansin_CBD"/>
</dbReference>
<reference evidence="4 5" key="1">
    <citation type="journal article" date="2024" name="Nat. Commun.">
        <title>Phylogenomics reveals the evolutionary origins of lichenization in chlorophyte algae.</title>
        <authorList>
            <person name="Puginier C."/>
            <person name="Libourel C."/>
            <person name="Otte J."/>
            <person name="Skaloud P."/>
            <person name="Haon M."/>
            <person name="Grisel S."/>
            <person name="Petersen M."/>
            <person name="Berrin J.G."/>
            <person name="Delaux P.M."/>
            <person name="Dal Grande F."/>
            <person name="Keller J."/>
        </authorList>
    </citation>
    <scope>NUCLEOTIDE SEQUENCE [LARGE SCALE GENOMIC DNA]</scope>
    <source>
        <strain evidence="4 5">SAG 2523</strain>
    </source>
</reference>
<feature type="domain" description="Expansin-like CBD" evidence="3">
    <location>
        <begin position="140"/>
        <end position="208"/>
    </location>
</feature>
<feature type="compositionally biased region" description="Polar residues" evidence="1">
    <location>
        <begin position="243"/>
        <end position="265"/>
    </location>
</feature>
<dbReference type="Gene3D" id="2.60.40.760">
    <property type="entry name" value="Expansin, cellulose-binding-like domain"/>
    <property type="match status" value="1"/>
</dbReference>
<dbReference type="SUPFAM" id="SSF49590">
    <property type="entry name" value="PHL pollen allergen"/>
    <property type="match status" value="1"/>
</dbReference>
<dbReference type="PROSITE" id="PS50843">
    <property type="entry name" value="EXPANSIN_CBD"/>
    <property type="match status" value="1"/>
</dbReference>
<evidence type="ECO:0008006" key="6">
    <source>
        <dbReference type="Google" id="ProtNLM"/>
    </source>
</evidence>
<organism evidence="4 5">
    <name type="scientific">Apatococcus fuscideae</name>
    <dbReference type="NCBI Taxonomy" id="2026836"/>
    <lineage>
        <taxon>Eukaryota</taxon>
        <taxon>Viridiplantae</taxon>
        <taxon>Chlorophyta</taxon>
        <taxon>core chlorophytes</taxon>
        <taxon>Trebouxiophyceae</taxon>
        <taxon>Chlorellales</taxon>
        <taxon>Chlorellaceae</taxon>
        <taxon>Apatococcus</taxon>
    </lineage>
</organism>
<evidence type="ECO:0000313" key="5">
    <source>
        <dbReference type="Proteomes" id="UP001485043"/>
    </source>
</evidence>
<accession>A0AAW1SZ73</accession>
<sequence>MATLRTILAGPLSAINDGTAIAFGSSRDSVTTEPTSGPLANGSCGYGKRQLAQWPYLNVTAIAANNSLALLGLPKAGCGICIQITCSDQASCQPQPAPIIVQNLNTCLDCAEDELQVDCVPPSDMAVSLTKYAMEPDGNAAVQLSMEQVAGSNALTSIELQVEGSGGFTEMTNPFGAAWQLDNVSMPPYDLRITSQDGQQVVAMTAVPFAAAARFPTIVQFGTSDRFGQGVTQVAAAPGFSKESPTAENASPPTPASPSLQFSIG</sequence>
<proteinExistence type="predicted"/>
<protein>
    <recommendedName>
        <fullName evidence="6">Expansin-like EG45 domain-containing protein</fullName>
    </recommendedName>
</protein>
<name>A0AAW1SZ73_9CHLO</name>